<accession>A0A3Q2CMB3</accession>
<dbReference type="SUPFAM" id="SSF81321">
    <property type="entry name" value="Family A G protein-coupled receptor-like"/>
    <property type="match status" value="1"/>
</dbReference>
<feature type="transmembrane region" description="Helical" evidence="5">
    <location>
        <begin position="275"/>
        <end position="296"/>
    </location>
</feature>
<evidence type="ECO:0000256" key="3">
    <source>
        <dbReference type="ARBA" id="ARBA00022989"/>
    </source>
</evidence>
<dbReference type="PRINTS" id="PR00237">
    <property type="entry name" value="GPCRRHODOPSN"/>
</dbReference>
<feature type="transmembrane region" description="Helical" evidence="5">
    <location>
        <begin position="42"/>
        <end position="62"/>
    </location>
</feature>
<keyword evidence="8" id="KW-1185">Reference proteome</keyword>
<dbReference type="GeneID" id="107104514"/>
<name>A0A3Q2CMB3_CYPVA</name>
<dbReference type="InterPro" id="IPR042804">
    <property type="entry name" value="GPR82"/>
</dbReference>
<dbReference type="RefSeq" id="XP_015260004.1">
    <property type="nucleotide sequence ID" value="XM_015404518.1"/>
</dbReference>
<dbReference type="Gene3D" id="1.20.1070.10">
    <property type="entry name" value="Rhodopsin 7-helix transmembrane proteins"/>
    <property type="match status" value="1"/>
</dbReference>
<dbReference type="GO" id="GO:0016020">
    <property type="term" value="C:membrane"/>
    <property type="evidence" value="ECO:0007669"/>
    <property type="project" value="UniProtKB-SubCell"/>
</dbReference>
<feature type="transmembrane region" description="Helical" evidence="5">
    <location>
        <begin position="232"/>
        <end position="254"/>
    </location>
</feature>
<feature type="transmembrane region" description="Helical" evidence="5">
    <location>
        <begin position="74"/>
        <end position="98"/>
    </location>
</feature>
<organism evidence="7 8">
    <name type="scientific">Cyprinodon variegatus</name>
    <name type="common">Sheepshead minnow</name>
    <dbReference type="NCBI Taxonomy" id="28743"/>
    <lineage>
        <taxon>Eukaryota</taxon>
        <taxon>Metazoa</taxon>
        <taxon>Chordata</taxon>
        <taxon>Craniata</taxon>
        <taxon>Vertebrata</taxon>
        <taxon>Euteleostomi</taxon>
        <taxon>Actinopterygii</taxon>
        <taxon>Neopterygii</taxon>
        <taxon>Teleostei</taxon>
        <taxon>Neoteleostei</taxon>
        <taxon>Acanthomorphata</taxon>
        <taxon>Ovalentaria</taxon>
        <taxon>Atherinomorphae</taxon>
        <taxon>Cyprinodontiformes</taxon>
        <taxon>Cyprinodontidae</taxon>
        <taxon>Cyprinodon</taxon>
    </lineage>
</organism>
<evidence type="ECO:0000256" key="5">
    <source>
        <dbReference type="SAM" id="Phobius"/>
    </source>
</evidence>
<proteinExistence type="predicted"/>
<dbReference type="KEGG" id="cvg:107104514"/>
<reference evidence="7" key="2">
    <citation type="submission" date="2025-09" db="UniProtKB">
        <authorList>
            <consortium name="Ensembl"/>
        </authorList>
    </citation>
    <scope>IDENTIFICATION</scope>
</reference>
<dbReference type="PANTHER" id="PTHR47392">
    <property type="entry name" value="G-PROTEIN COUPLED RECEPTOR 82-RELATED"/>
    <property type="match status" value="1"/>
</dbReference>
<reference evidence="7" key="1">
    <citation type="submission" date="2025-08" db="UniProtKB">
        <authorList>
            <consortium name="Ensembl"/>
        </authorList>
    </citation>
    <scope>IDENTIFICATION</scope>
</reference>
<evidence type="ECO:0000259" key="6">
    <source>
        <dbReference type="PROSITE" id="PS50262"/>
    </source>
</evidence>
<sequence>MEEPVCSKASGSMEDTSLGHSVNNASFSLCPSAATLYFLPSFYTLLFLTALPGNFLSLWVFLRCIPSISPTHIYLSHLSISNLVMAVTVPFLAAYYAWGSYWDLKQIPCQIVLHGITPVLHINIYISLLILTGVALSRFAILIRNTHASRPSACIRLLPSGLFSSLTQISFAHSMCALLWVVAVGGIVPVTVYYSVNEAMESAAEAKKGGCKKVCYSPVVELGGSVSSSSSITLIVLFFALYLVVLLSYVTVLKHLRRSRRNANITSSQSLLARVSRNIVVIQVVLSICMLPYHIFKPIVLTLAYDPPAPQPSSCPSKHSCHPINTFIEVKNFLFFLAALRSSTDPVMYFLLDRTFRQQTLRILGSRRKDSNKKQMVWSTTEGANQKTENMGEGNMILSSEELR</sequence>
<feature type="transmembrane region" description="Helical" evidence="5">
    <location>
        <begin position="122"/>
        <end position="143"/>
    </location>
</feature>
<evidence type="ECO:0000256" key="2">
    <source>
        <dbReference type="ARBA" id="ARBA00022692"/>
    </source>
</evidence>
<evidence type="ECO:0000313" key="7">
    <source>
        <dbReference type="Ensembl" id="ENSCVAP00000006452.1"/>
    </source>
</evidence>
<protein>
    <submittedName>
        <fullName evidence="7">G protein-coupled receptor 82</fullName>
    </submittedName>
</protein>
<keyword evidence="2 5" id="KW-0812">Transmembrane</keyword>
<keyword evidence="4 5" id="KW-0472">Membrane</keyword>
<keyword evidence="3 5" id="KW-1133">Transmembrane helix</keyword>
<dbReference type="Ensembl" id="ENSCVAT00000004965.1">
    <property type="protein sequence ID" value="ENSCVAP00000006452.1"/>
    <property type="gene ID" value="ENSCVAG00000008006.1"/>
</dbReference>
<dbReference type="GO" id="GO:0004930">
    <property type="term" value="F:G protein-coupled receptor activity"/>
    <property type="evidence" value="ECO:0007669"/>
    <property type="project" value="InterPro"/>
</dbReference>
<evidence type="ECO:0000256" key="4">
    <source>
        <dbReference type="ARBA" id="ARBA00023136"/>
    </source>
</evidence>
<feature type="domain" description="G-protein coupled receptors family 1 profile" evidence="6">
    <location>
        <begin position="53"/>
        <end position="349"/>
    </location>
</feature>
<feature type="transmembrane region" description="Helical" evidence="5">
    <location>
        <begin position="177"/>
        <end position="196"/>
    </location>
</feature>
<dbReference type="Proteomes" id="UP000265020">
    <property type="component" value="Unassembled WGS sequence"/>
</dbReference>
<dbReference type="CTD" id="27197"/>
<dbReference type="OrthoDB" id="9946711at2759"/>
<dbReference type="PROSITE" id="PS50262">
    <property type="entry name" value="G_PROTEIN_RECEP_F1_2"/>
    <property type="match status" value="1"/>
</dbReference>
<dbReference type="InterPro" id="IPR000276">
    <property type="entry name" value="GPCR_Rhodpsn"/>
</dbReference>
<dbReference type="STRING" id="28743.ENSCVAP00000006452"/>
<dbReference type="PANTHER" id="PTHR47392:SF1">
    <property type="entry name" value="G-PROTEIN COUPLED RECEPTOR 82-RELATED"/>
    <property type="match status" value="1"/>
</dbReference>
<evidence type="ECO:0000256" key="1">
    <source>
        <dbReference type="ARBA" id="ARBA00004370"/>
    </source>
</evidence>
<comment type="subcellular location">
    <subcellularLocation>
        <location evidence="1">Membrane</location>
    </subcellularLocation>
</comment>
<dbReference type="InterPro" id="IPR017452">
    <property type="entry name" value="GPCR_Rhodpsn_7TM"/>
</dbReference>
<dbReference type="Pfam" id="PF00001">
    <property type="entry name" value="7tm_1"/>
    <property type="match status" value="1"/>
</dbReference>
<dbReference type="GeneTree" id="ENSGT01140000282516"/>
<dbReference type="AlphaFoldDB" id="A0A3Q2CMB3"/>
<evidence type="ECO:0000313" key="8">
    <source>
        <dbReference type="Proteomes" id="UP000265020"/>
    </source>
</evidence>
<dbReference type="OMA" id="QKNTCIG"/>